<name>A0ABN9TJC8_9DINO</name>
<proteinExistence type="inferred from homology"/>
<comment type="caution">
    <text evidence="9">The sequence shown here is derived from an EMBL/GenBank/DDBJ whole genome shotgun (WGS) entry which is preliminary data.</text>
</comment>
<protein>
    <submittedName>
        <fullName evidence="9">Uncharacterized protein</fullName>
    </submittedName>
</protein>
<accession>A0ABN9TJC8</accession>
<keyword evidence="4" id="KW-0816">Tricarboxylic acid cycle</keyword>
<keyword evidence="7" id="KW-0560">Oxidoreductase</keyword>
<evidence type="ECO:0000313" key="9">
    <source>
        <dbReference type="EMBL" id="CAK0845801.1"/>
    </source>
</evidence>
<dbReference type="EMBL" id="CAUYUJ010014768">
    <property type="protein sequence ID" value="CAK0845801.1"/>
    <property type="molecule type" value="Genomic_DNA"/>
</dbReference>
<dbReference type="PANTHER" id="PTHR11822:SF21">
    <property type="entry name" value="ISOCITRATE DEHYDROGENASE [NADP], MITOCHONDRIAL"/>
    <property type="match status" value="1"/>
</dbReference>
<comment type="cofactor">
    <cofactor evidence="2">
        <name>Mg(2+)</name>
        <dbReference type="ChEBI" id="CHEBI:18420"/>
    </cofactor>
</comment>
<evidence type="ECO:0000256" key="7">
    <source>
        <dbReference type="ARBA" id="ARBA00023002"/>
    </source>
</evidence>
<evidence type="ECO:0000256" key="8">
    <source>
        <dbReference type="ARBA" id="ARBA00023211"/>
    </source>
</evidence>
<keyword evidence="8" id="KW-0464">Manganese</keyword>
<evidence type="ECO:0000256" key="1">
    <source>
        <dbReference type="ARBA" id="ARBA00001936"/>
    </source>
</evidence>
<sequence>MLLLREARGPPDDLHLGGGEMSWYTMKLICEKWVHPFVDTSKWEFFDLSCKSRDATKDQVLHDAVASGAKLGAIFKEPTITPTADQVKSMGLSKAWGSPNGAMRRGWNGITISRDTIHIPGIELGFKRPVLFERHAVGGEYGAGWSNVGKGRVLTTFFPDDMTERPRVHTCGRGG</sequence>
<gene>
    <name evidence="9" type="ORF">PCOR1329_LOCUS39480</name>
</gene>
<comment type="similarity">
    <text evidence="3">Belongs to the isocitrate and isopropylmalate dehydrogenases family.</text>
</comment>
<reference evidence="9" key="1">
    <citation type="submission" date="2023-10" db="EMBL/GenBank/DDBJ databases">
        <authorList>
            <person name="Chen Y."/>
            <person name="Shah S."/>
            <person name="Dougan E. K."/>
            <person name="Thang M."/>
            <person name="Chan C."/>
        </authorList>
    </citation>
    <scope>NUCLEOTIDE SEQUENCE [LARGE SCALE GENOMIC DNA]</scope>
</reference>
<evidence type="ECO:0000313" key="10">
    <source>
        <dbReference type="Proteomes" id="UP001189429"/>
    </source>
</evidence>
<evidence type="ECO:0000256" key="2">
    <source>
        <dbReference type="ARBA" id="ARBA00001946"/>
    </source>
</evidence>
<evidence type="ECO:0000256" key="4">
    <source>
        <dbReference type="ARBA" id="ARBA00022532"/>
    </source>
</evidence>
<dbReference type="Gene3D" id="3.40.718.10">
    <property type="entry name" value="Isopropylmalate Dehydrogenase"/>
    <property type="match status" value="1"/>
</dbReference>
<dbReference type="Proteomes" id="UP001189429">
    <property type="component" value="Unassembled WGS sequence"/>
</dbReference>
<evidence type="ECO:0000256" key="5">
    <source>
        <dbReference type="ARBA" id="ARBA00022723"/>
    </source>
</evidence>
<comment type="cofactor">
    <cofactor evidence="1">
        <name>Mn(2+)</name>
        <dbReference type="ChEBI" id="CHEBI:29035"/>
    </cofactor>
</comment>
<evidence type="ECO:0000256" key="6">
    <source>
        <dbReference type="ARBA" id="ARBA00022842"/>
    </source>
</evidence>
<organism evidence="9 10">
    <name type="scientific">Prorocentrum cordatum</name>
    <dbReference type="NCBI Taxonomy" id="2364126"/>
    <lineage>
        <taxon>Eukaryota</taxon>
        <taxon>Sar</taxon>
        <taxon>Alveolata</taxon>
        <taxon>Dinophyceae</taxon>
        <taxon>Prorocentrales</taxon>
        <taxon>Prorocentraceae</taxon>
        <taxon>Prorocentrum</taxon>
    </lineage>
</organism>
<dbReference type="SUPFAM" id="SSF53659">
    <property type="entry name" value="Isocitrate/Isopropylmalate dehydrogenase-like"/>
    <property type="match status" value="1"/>
</dbReference>
<keyword evidence="10" id="KW-1185">Reference proteome</keyword>
<dbReference type="PANTHER" id="PTHR11822">
    <property type="entry name" value="NADP-SPECIFIC ISOCITRATE DEHYDROGENASE"/>
    <property type="match status" value="1"/>
</dbReference>
<evidence type="ECO:0000256" key="3">
    <source>
        <dbReference type="ARBA" id="ARBA00007769"/>
    </source>
</evidence>
<keyword evidence="6" id="KW-0460">Magnesium</keyword>
<keyword evidence="5" id="KW-0479">Metal-binding</keyword>
<dbReference type="InterPro" id="IPR004790">
    <property type="entry name" value="Isocitrate_DH_NADP"/>
</dbReference>